<keyword evidence="10" id="KW-1185">Reference proteome</keyword>
<feature type="domain" description="YetF C-terminal" evidence="8">
    <location>
        <begin position="78"/>
        <end position="150"/>
    </location>
</feature>
<protein>
    <submittedName>
        <fullName evidence="9">DUF421 domain-containing protein</fullName>
    </submittedName>
</protein>
<evidence type="ECO:0000256" key="1">
    <source>
        <dbReference type="ARBA" id="ARBA00004651"/>
    </source>
</evidence>
<proteinExistence type="inferred from homology"/>
<evidence type="ECO:0000256" key="3">
    <source>
        <dbReference type="ARBA" id="ARBA00022475"/>
    </source>
</evidence>
<dbReference type="PANTHER" id="PTHR34582">
    <property type="entry name" value="UPF0702 TRANSMEMBRANE PROTEIN YCAP"/>
    <property type="match status" value="1"/>
</dbReference>
<accession>A0ABW5RV16</accession>
<dbReference type="PANTHER" id="PTHR34582:SF2">
    <property type="entry name" value="UPF0702 TRANSMEMBRANE PROTEIN YDFR"/>
    <property type="match status" value="1"/>
</dbReference>
<name>A0ABW5RV16_9BACI</name>
<comment type="similarity">
    <text evidence="2">Belongs to the UPF0702 family.</text>
</comment>
<keyword evidence="4 7" id="KW-0812">Transmembrane</keyword>
<keyword evidence="5 7" id="KW-1133">Transmembrane helix</keyword>
<evidence type="ECO:0000259" key="8">
    <source>
        <dbReference type="Pfam" id="PF04239"/>
    </source>
</evidence>
<evidence type="ECO:0000256" key="2">
    <source>
        <dbReference type="ARBA" id="ARBA00006448"/>
    </source>
</evidence>
<keyword evidence="3" id="KW-1003">Cell membrane</keyword>
<feature type="transmembrane region" description="Helical" evidence="7">
    <location>
        <begin position="56"/>
        <end position="74"/>
    </location>
</feature>
<dbReference type="Gene3D" id="3.30.240.20">
    <property type="entry name" value="bsu07140 like domains"/>
    <property type="match status" value="1"/>
</dbReference>
<sequence>MDLDLLWKSVLIVLGGTLLLRIAGRKSISQMTLAQVVIMVGIGSLLVQPIVGKSVWSTLFVGLLLVCTLVVIEYSQIKFDFMEKFITGQSKALIINGQIQKQTLKKLRLTVDQLEMKLRQSQVGSISDVKEATLEPNGQLGFVLKQNKQNVTKEDIQALNQEIQSLKQMFNIALTGLQPNFTPQKPSPMQSNLTASTMENNIFDEVSSQSHTVEPPGELQ</sequence>
<gene>
    <name evidence="9" type="ORF">ACFSUL_15530</name>
</gene>
<dbReference type="EMBL" id="JBHUMF010000031">
    <property type="protein sequence ID" value="MFD2682150.1"/>
    <property type="molecule type" value="Genomic_DNA"/>
</dbReference>
<feature type="transmembrane region" description="Helical" evidence="7">
    <location>
        <begin position="31"/>
        <end position="50"/>
    </location>
</feature>
<evidence type="ECO:0000313" key="9">
    <source>
        <dbReference type="EMBL" id="MFD2682150.1"/>
    </source>
</evidence>
<dbReference type="Proteomes" id="UP001597506">
    <property type="component" value="Unassembled WGS sequence"/>
</dbReference>
<comment type="subcellular location">
    <subcellularLocation>
        <location evidence="1">Cell membrane</location>
        <topology evidence="1">Multi-pass membrane protein</topology>
    </subcellularLocation>
</comment>
<dbReference type="InterPro" id="IPR023090">
    <property type="entry name" value="UPF0702_alpha/beta_dom_sf"/>
</dbReference>
<evidence type="ECO:0000313" key="10">
    <source>
        <dbReference type="Proteomes" id="UP001597506"/>
    </source>
</evidence>
<evidence type="ECO:0000256" key="4">
    <source>
        <dbReference type="ARBA" id="ARBA00022692"/>
    </source>
</evidence>
<feature type="transmembrane region" description="Helical" evidence="7">
    <location>
        <begin position="6"/>
        <end position="24"/>
    </location>
</feature>
<comment type="caution">
    <text evidence="9">The sequence shown here is derived from an EMBL/GenBank/DDBJ whole genome shotgun (WGS) entry which is preliminary data.</text>
</comment>
<reference evidence="10" key="1">
    <citation type="journal article" date="2019" name="Int. J. Syst. Evol. Microbiol.">
        <title>The Global Catalogue of Microorganisms (GCM) 10K type strain sequencing project: providing services to taxonomists for standard genome sequencing and annotation.</title>
        <authorList>
            <consortium name="The Broad Institute Genomics Platform"/>
            <consortium name="The Broad Institute Genome Sequencing Center for Infectious Disease"/>
            <person name="Wu L."/>
            <person name="Ma J."/>
        </authorList>
    </citation>
    <scope>NUCLEOTIDE SEQUENCE [LARGE SCALE GENOMIC DNA]</scope>
    <source>
        <strain evidence="10">KCTC 3913</strain>
    </source>
</reference>
<evidence type="ECO:0000256" key="6">
    <source>
        <dbReference type="ARBA" id="ARBA00023136"/>
    </source>
</evidence>
<evidence type="ECO:0000256" key="7">
    <source>
        <dbReference type="SAM" id="Phobius"/>
    </source>
</evidence>
<organism evidence="9 10">
    <name type="scientific">Bacillus seohaeanensis</name>
    <dbReference type="NCBI Taxonomy" id="284580"/>
    <lineage>
        <taxon>Bacteria</taxon>
        <taxon>Bacillati</taxon>
        <taxon>Bacillota</taxon>
        <taxon>Bacilli</taxon>
        <taxon>Bacillales</taxon>
        <taxon>Bacillaceae</taxon>
        <taxon>Bacillus</taxon>
    </lineage>
</organism>
<dbReference type="Pfam" id="PF04239">
    <property type="entry name" value="DUF421"/>
    <property type="match status" value="1"/>
</dbReference>
<evidence type="ECO:0000256" key="5">
    <source>
        <dbReference type="ARBA" id="ARBA00022989"/>
    </source>
</evidence>
<dbReference type="RefSeq" id="WP_377936858.1">
    <property type="nucleotide sequence ID" value="NZ_JBHUMF010000031.1"/>
</dbReference>
<dbReference type="InterPro" id="IPR007353">
    <property type="entry name" value="DUF421"/>
</dbReference>
<keyword evidence="6 7" id="KW-0472">Membrane</keyword>